<evidence type="ECO:0008006" key="7">
    <source>
        <dbReference type="Google" id="ProtNLM"/>
    </source>
</evidence>
<proteinExistence type="inferred from homology"/>
<evidence type="ECO:0000313" key="5">
    <source>
        <dbReference type="EMBL" id="CAH0992749.1"/>
    </source>
</evidence>
<dbReference type="RefSeq" id="WP_237445426.1">
    <property type="nucleotide sequence ID" value="NZ_CAKLPX010000003.1"/>
</dbReference>
<keyword evidence="2" id="KW-0808">Transferase</keyword>
<dbReference type="Pfam" id="PF01648">
    <property type="entry name" value="ACPS"/>
    <property type="match status" value="1"/>
</dbReference>
<evidence type="ECO:0000256" key="1">
    <source>
        <dbReference type="ARBA" id="ARBA00010990"/>
    </source>
</evidence>
<dbReference type="EMBL" id="CAKLPX010000003">
    <property type="protein sequence ID" value="CAH0992749.1"/>
    <property type="molecule type" value="Genomic_DNA"/>
</dbReference>
<comment type="similarity">
    <text evidence="1">Belongs to the P-Pant transferase superfamily. Gsp/Sfp/HetI/AcpT family.</text>
</comment>
<gene>
    <name evidence="5" type="ORF">SIN8267_02886</name>
</gene>
<name>A0ABM9AHQ2_9GAMM</name>
<dbReference type="Proteomes" id="UP000838100">
    <property type="component" value="Unassembled WGS sequence"/>
</dbReference>
<dbReference type="SUPFAM" id="SSF56214">
    <property type="entry name" value="4'-phosphopantetheinyl transferase"/>
    <property type="match status" value="2"/>
</dbReference>
<protein>
    <recommendedName>
        <fullName evidence="7">4'-phosphopantetheinyl transferase</fullName>
    </recommendedName>
</protein>
<accession>A0ABM9AHQ2</accession>
<feature type="domain" description="4'-phosphopantetheinyl transferase" evidence="3">
    <location>
        <begin position="117"/>
        <end position="205"/>
    </location>
</feature>
<comment type="caution">
    <text evidence="5">The sequence shown here is derived from an EMBL/GenBank/DDBJ whole genome shotgun (WGS) entry which is preliminary data.</text>
</comment>
<dbReference type="InterPro" id="IPR037143">
    <property type="entry name" value="4-PPantetheinyl_Trfase_dom_sf"/>
</dbReference>
<evidence type="ECO:0000259" key="3">
    <source>
        <dbReference type="Pfam" id="PF01648"/>
    </source>
</evidence>
<dbReference type="InterPro" id="IPR008278">
    <property type="entry name" value="4-PPantetheinyl_Trfase_dom"/>
</dbReference>
<evidence type="ECO:0000259" key="4">
    <source>
        <dbReference type="Pfam" id="PF22624"/>
    </source>
</evidence>
<dbReference type="InterPro" id="IPR055066">
    <property type="entry name" value="AASDHPPT_N"/>
</dbReference>
<dbReference type="Gene3D" id="3.90.470.20">
    <property type="entry name" value="4'-phosphopantetheinyl transferase domain"/>
    <property type="match status" value="2"/>
</dbReference>
<dbReference type="Pfam" id="PF22624">
    <property type="entry name" value="AASDHPPT_N"/>
    <property type="match status" value="1"/>
</dbReference>
<evidence type="ECO:0000256" key="2">
    <source>
        <dbReference type="ARBA" id="ARBA00022679"/>
    </source>
</evidence>
<dbReference type="PANTHER" id="PTHR12215:SF10">
    <property type="entry name" value="L-AMINOADIPATE-SEMIALDEHYDE DEHYDROGENASE-PHOSPHOPANTETHEINYL TRANSFERASE"/>
    <property type="match status" value="1"/>
</dbReference>
<evidence type="ECO:0000313" key="6">
    <source>
        <dbReference type="Proteomes" id="UP000838100"/>
    </source>
</evidence>
<dbReference type="PANTHER" id="PTHR12215">
    <property type="entry name" value="PHOSPHOPANTETHEINE TRANSFERASE"/>
    <property type="match status" value="1"/>
</dbReference>
<feature type="domain" description="4'-phosphopantetheinyl transferase N-terminal" evidence="4">
    <location>
        <begin position="26"/>
        <end position="111"/>
    </location>
</feature>
<dbReference type="InterPro" id="IPR050559">
    <property type="entry name" value="P-Pant_transferase_sf"/>
</dbReference>
<organism evidence="5 6">
    <name type="scientific">Sinobacterium norvegicum</name>
    <dbReference type="NCBI Taxonomy" id="1641715"/>
    <lineage>
        <taxon>Bacteria</taxon>
        <taxon>Pseudomonadati</taxon>
        <taxon>Pseudomonadota</taxon>
        <taxon>Gammaproteobacteria</taxon>
        <taxon>Cellvibrionales</taxon>
        <taxon>Spongiibacteraceae</taxon>
        <taxon>Sinobacterium</taxon>
    </lineage>
</organism>
<keyword evidence="6" id="KW-1185">Reference proteome</keyword>
<sequence length="261" mass="29808">MLSLTANDIHLWWVKPESIISQALLQRYWTIVSADEEQRIKGYHNQRQQHDGLITRVLVRYVLSQYEQTPEEGWCFSSTAEGKPHIDYPAYYLGRRLSFNVSHTAGMIVCAVTVGQAVGCDVEWLARKNSLQAIAEKYFSPQEQAALFRLPEPLQRRRFFDLWTLKESYVKACGQGLSMGLDSISFTIAESENQHVNCNVDMAAVTAQKPEHQWQQSWLIFPSEAFTAAITVIGPSSNDYQPRLLRCFDAVPLESYQEVVL</sequence>
<reference evidence="5" key="1">
    <citation type="submission" date="2021-12" db="EMBL/GenBank/DDBJ databases">
        <authorList>
            <person name="Rodrigo-Torres L."/>
            <person name="Arahal R. D."/>
            <person name="Lucena T."/>
        </authorList>
    </citation>
    <scope>NUCLEOTIDE SEQUENCE</scope>
    <source>
        <strain evidence="5">CECT 8267</strain>
    </source>
</reference>